<dbReference type="InterPro" id="IPR035906">
    <property type="entry name" value="MetI-like_sf"/>
</dbReference>
<comment type="subcellular location">
    <subcellularLocation>
        <location evidence="1">Cell inner membrane</location>
        <topology evidence="1">Multi-pass membrane protein</topology>
    </subcellularLocation>
    <subcellularLocation>
        <location evidence="8">Cell membrane</location>
        <topology evidence="8">Multi-pass membrane protein</topology>
    </subcellularLocation>
</comment>
<dbReference type="EMBL" id="QDKH01000004">
    <property type="protein sequence ID" value="PWC18485.1"/>
    <property type="molecule type" value="Genomic_DNA"/>
</dbReference>
<keyword evidence="6 8" id="KW-1133">Transmembrane helix</keyword>
<evidence type="ECO:0000256" key="4">
    <source>
        <dbReference type="ARBA" id="ARBA00022519"/>
    </source>
</evidence>
<sequence>MNSSEVNSRPRLADNASEWDDDATRPEIWRARLAQALGLLIRRPGFALAILFILFVVTAAVFPDWFTSQDPFATSPADKILPPSWEHLFGTDHVGRDLFTRVLYGSKLTIQATVLAILIAAVVGLLLGVFSGFSGGKVDAALMRIVDVTLAIPALLLALAIVTAIGFGTLQVAIAVGVGSIPAFARTTRSEVLKVKALPFVEAARLCGTNWLMIIWRHILPNSCGPVVVLVILEFGGAVLAVAALSFLGFGAQPPAAEWGTLISEGRGYLMTAPWVSLLPGLFVALVVFSLNHIAKTLEELQR</sequence>
<dbReference type="GO" id="GO:0055085">
    <property type="term" value="P:transmembrane transport"/>
    <property type="evidence" value="ECO:0007669"/>
    <property type="project" value="InterPro"/>
</dbReference>
<evidence type="ECO:0000256" key="2">
    <source>
        <dbReference type="ARBA" id="ARBA00022448"/>
    </source>
</evidence>
<dbReference type="GO" id="GO:0005886">
    <property type="term" value="C:plasma membrane"/>
    <property type="evidence" value="ECO:0007669"/>
    <property type="project" value="UniProtKB-SubCell"/>
</dbReference>
<dbReference type="Gene3D" id="1.10.3720.10">
    <property type="entry name" value="MetI-like"/>
    <property type="match status" value="1"/>
</dbReference>
<evidence type="ECO:0000313" key="10">
    <source>
        <dbReference type="EMBL" id="PWC18485.1"/>
    </source>
</evidence>
<dbReference type="Proteomes" id="UP000296159">
    <property type="component" value="Unassembled WGS sequence"/>
</dbReference>
<keyword evidence="11" id="KW-1185">Reference proteome</keyword>
<feature type="transmembrane region" description="Helical" evidence="8">
    <location>
        <begin position="154"/>
        <end position="185"/>
    </location>
</feature>
<dbReference type="InterPro" id="IPR050366">
    <property type="entry name" value="BP-dependent_transpt_permease"/>
</dbReference>
<gene>
    <name evidence="10" type="ORF">DDT56_03795</name>
</gene>
<evidence type="ECO:0000313" key="11">
    <source>
        <dbReference type="Proteomes" id="UP000296159"/>
    </source>
</evidence>
<feature type="transmembrane region" description="Helical" evidence="8">
    <location>
        <begin position="272"/>
        <end position="295"/>
    </location>
</feature>
<comment type="caution">
    <text evidence="10">The sequence shown here is derived from an EMBL/GenBank/DDBJ whole genome shotgun (WGS) entry which is preliminary data.</text>
</comment>
<dbReference type="PANTHER" id="PTHR43386:SF1">
    <property type="entry name" value="D,D-DIPEPTIDE TRANSPORT SYSTEM PERMEASE PROTEIN DDPC-RELATED"/>
    <property type="match status" value="1"/>
</dbReference>
<evidence type="ECO:0000256" key="1">
    <source>
        <dbReference type="ARBA" id="ARBA00004429"/>
    </source>
</evidence>
<feature type="transmembrane region" description="Helical" evidence="8">
    <location>
        <begin position="46"/>
        <end position="66"/>
    </location>
</feature>
<dbReference type="AlphaFoldDB" id="A0A2U1U9Y9"/>
<evidence type="ECO:0000259" key="9">
    <source>
        <dbReference type="PROSITE" id="PS50928"/>
    </source>
</evidence>
<feature type="transmembrane region" description="Helical" evidence="8">
    <location>
        <begin position="108"/>
        <end position="133"/>
    </location>
</feature>
<dbReference type="CDD" id="cd06261">
    <property type="entry name" value="TM_PBP2"/>
    <property type="match status" value="1"/>
</dbReference>
<keyword evidence="3" id="KW-1003">Cell membrane</keyword>
<keyword evidence="4" id="KW-0997">Cell inner membrane</keyword>
<proteinExistence type="inferred from homology"/>
<evidence type="ECO:0000256" key="6">
    <source>
        <dbReference type="ARBA" id="ARBA00022989"/>
    </source>
</evidence>
<dbReference type="PROSITE" id="PS50928">
    <property type="entry name" value="ABC_TM1"/>
    <property type="match status" value="1"/>
</dbReference>
<evidence type="ECO:0000256" key="5">
    <source>
        <dbReference type="ARBA" id="ARBA00022692"/>
    </source>
</evidence>
<feature type="transmembrane region" description="Helical" evidence="8">
    <location>
        <begin position="197"/>
        <end position="216"/>
    </location>
</feature>
<evidence type="ECO:0000256" key="8">
    <source>
        <dbReference type="RuleBase" id="RU363032"/>
    </source>
</evidence>
<reference evidence="10 11" key="1">
    <citation type="submission" date="2018-04" db="EMBL/GenBank/DDBJ databases">
        <title>Brenneria corticis sp.nov.</title>
        <authorList>
            <person name="Li Y."/>
        </authorList>
    </citation>
    <scope>NUCLEOTIDE SEQUENCE [LARGE SCALE GENOMIC DNA]</scope>
    <source>
        <strain evidence="10 11">CFCC 11842</strain>
    </source>
</reference>
<dbReference type="Pfam" id="PF00528">
    <property type="entry name" value="BPD_transp_1"/>
    <property type="match status" value="1"/>
</dbReference>
<organism evidence="10 11">
    <name type="scientific">Brenneria corticis</name>
    <dbReference type="NCBI Taxonomy" id="2173106"/>
    <lineage>
        <taxon>Bacteria</taxon>
        <taxon>Pseudomonadati</taxon>
        <taxon>Pseudomonadota</taxon>
        <taxon>Gammaproteobacteria</taxon>
        <taxon>Enterobacterales</taxon>
        <taxon>Pectobacteriaceae</taxon>
        <taxon>Brenneria</taxon>
    </lineage>
</organism>
<accession>A0A2U1U9Y9</accession>
<dbReference type="RefSeq" id="WP_136165185.1">
    <property type="nucleotide sequence ID" value="NZ_KZ819073.1"/>
</dbReference>
<feature type="domain" description="ABC transmembrane type-1" evidence="9">
    <location>
        <begin position="106"/>
        <end position="295"/>
    </location>
</feature>
<dbReference type="SUPFAM" id="SSF161098">
    <property type="entry name" value="MetI-like"/>
    <property type="match status" value="1"/>
</dbReference>
<name>A0A2U1U9Y9_9GAMM</name>
<evidence type="ECO:0000256" key="3">
    <source>
        <dbReference type="ARBA" id="ARBA00022475"/>
    </source>
</evidence>
<comment type="similarity">
    <text evidence="8">Belongs to the binding-protein-dependent transport system permease family.</text>
</comment>
<dbReference type="InterPro" id="IPR000515">
    <property type="entry name" value="MetI-like"/>
</dbReference>
<feature type="transmembrane region" description="Helical" evidence="8">
    <location>
        <begin position="228"/>
        <end position="252"/>
    </location>
</feature>
<dbReference type="PANTHER" id="PTHR43386">
    <property type="entry name" value="OLIGOPEPTIDE TRANSPORT SYSTEM PERMEASE PROTEIN APPC"/>
    <property type="match status" value="1"/>
</dbReference>
<keyword evidence="2 8" id="KW-0813">Transport</keyword>
<protein>
    <submittedName>
        <fullName evidence="10">ABC transporter permease</fullName>
    </submittedName>
</protein>
<keyword evidence="5 8" id="KW-0812">Transmembrane</keyword>
<evidence type="ECO:0000256" key="7">
    <source>
        <dbReference type="ARBA" id="ARBA00023136"/>
    </source>
</evidence>
<keyword evidence="7 8" id="KW-0472">Membrane</keyword>